<keyword evidence="1" id="KW-0547">Nucleotide-binding</keyword>
<evidence type="ECO:0000259" key="4">
    <source>
        <dbReference type="Pfam" id="PF01656"/>
    </source>
</evidence>
<evidence type="ECO:0000256" key="3">
    <source>
        <dbReference type="SAM" id="MobiDB-lite"/>
    </source>
</evidence>
<accession>A0ABW9Y244</accession>
<dbReference type="CDD" id="cd05387">
    <property type="entry name" value="BY-kinase"/>
    <property type="match status" value="1"/>
</dbReference>
<evidence type="ECO:0000256" key="1">
    <source>
        <dbReference type="ARBA" id="ARBA00022741"/>
    </source>
</evidence>
<feature type="domain" description="CobQ/CobB/MinD/ParA nucleotide binding" evidence="4">
    <location>
        <begin position="92"/>
        <end position="263"/>
    </location>
</feature>
<dbReference type="SUPFAM" id="SSF52540">
    <property type="entry name" value="P-loop containing nucleoside triphosphate hydrolases"/>
    <property type="match status" value="1"/>
</dbReference>
<evidence type="ECO:0000313" key="6">
    <source>
        <dbReference type="Proteomes" id="UP001517376"/>
    </source>
</evidence>
<protein>
    <submittedName>
        <fullName evidence="5">AAA family ATPase</fullName>
    </submittedName>
</protein>
<dbReference type="Proteomes" id="UP001517376">
    <property type="component" value="Unassembled WGS sequence"/>
</dbReference>
<keyword evidence="2" id="KW-0067">ATP-binding</keyword>
<evidence type="ECO:0000256" key="2">
    <source>
        <dbReference type="ARBA" id="ARBA00022840"/>
    </source>
</evidence>
<dbReference type="RefSeq" id="WP_161765551.1">
    <property type="nucleotide sequence ID" value="NZ_JAAATW010000001.1"/>
</dbReference>
<dbReference type="Pfam" id="PF01656">
    <property type="entry name" value="CbiA"/>
    <property type="match status" value="1"/>
</dbReference>
<feature type="compositionally biased region" description="Polar residues" evidence="3">
    <location>
        <begin position="17"/>
        <end position="28"/>
    </location>
</feature>
<organism evidence="5 6">
    <name type="scientific">Paragemmobacter ruber</name>
    <dbReference type="NCBI Taxonomy" id="1985673"/>
    <lineage>
        <taxon>Bacteria</taxon>
        <taxon>Pseudomonadati</taxon>
        <taxon>Pseudomonadota</taxon>
        <taxon>Alphaproteobacteria</taxon>
        <taxon>Rhodobacterales</taxon>
        <taxon>Paracoccaceae</taxon>
        <taxon>Paragemmobacter</taxon>
    </lineage>
</organism>
<feature type="region of interest" description="Disordered" evidence="3">
    <location>
        <begin position="10"/>
        <end position="33"/>
    </location>
</feature>
<dbReference type="Gene3D" id="3.40.50.300">
    <property type="entry name" value="P-loop containing nucleotide triphosphate hydrolases"/>
    <property type="match status" value="1"/>
</dbReference>
<reference evidence="6" key="1">
    <citation type="submission" date="2020-01" db="EMBL/GenBank/DDBJ databases">
        <title>Sphingomonas sp. strain CSW-10.</title>
        <authorList>
            <person name="Chen W.-M."/>
        </authorList>
    </citation>
    <scope>NUCLEOTIDE SEQUENCE [LARGE SCALE GENOMIC DNA]</scope>
    <source>
        <strain evidence="6">CCP-1</strain>
    </source>
</reference>
<name>A0ABW9Y244_9RHOB</name>
<dbReference type="InterPro" id="IPR027417">
    <property type="entry name" value="P-loop_NTPase"/>
</dbReference>
<keyword evidence="6" id="KW-1185">Reference proteome</keyword>
<dbReference type="EMBL" id="JAAATW010000001">
    <property type="protein sequence ID" value="NBE06564.1"/>
    <property type="molecule type" value="Genomic_DNA"/>
</dbReference>
<dbReference type="PANTHER" id="PTHR32309:SF13">
    <property type="entry name" value="FERRIC ENTEROBACTIN TRANSPORT PROTEIN FEPE"/>
    <property type="match status" value="1"/>
</dbReference>
<dbReference type="InterPro" id="IPR050445">
    <property type="entry name" value="Bact_polysacc_biosynth/exp"/>
</dbReference>
<proteinExistence type="predicted"/>
<dbReference type="InterPro" id="IPR002586">
    <property type="entry name" value="CobQ/CobB/MinD/ParA_Nub-bd_dom"/>
</dbReference>
<dbReference type="InterPro" id="IPR005702">
    <property type="entry name" value="Wzc-like_C"/>
</dbReference>
<gene>
    <name evidence="5" type="ORF">GU920_03405</name>
</gene>
<dbReference type="PANTHER" id="PTHR32309">
    <property type="entry name" value="TYROSINE-PROTEIN KINASE"/>
    <property type="match status" value="1"/>
</dbReference>
<evidence type="ECO:0000313" key="5">
    <source>
        <dbReference type="EMBL" id="NBE06564.1"/>
    </source>
</evidence>
<comment type="caution">
    <text evidence="5">The sequence shown here is derived from an EMBL/GenBank/DDBJ whole genome shotgun (WGS) entry which is preliminary data.</text>
</comment>
<sequence length="276" mass="29655">MERIQTAIAKGRAARQGNLQGNALTVPQSKPPAPQDTGVIAAWSALPVAVIDERHFEAARIVAHQPGAHANPYDLMRTTLMRHLREQGWSRVAITSPGGACGKTTTCVNLAFSLARQSELRVMVIELDLRRPAMMKTLGLEGGARMAAVLAGTEPPERGLVRFGPNLAFGTSASAVANTAELLSSTQAAAAVDMIEERYKPDVILFDMPPMLVIDDTMAFLDQVDCALMVAASEQTTVDEIDRAGKELADQTTVLGVVLNKCRYLNAQDGYGYDGY</sequence>